<protein>
    <submittedName>
        <fullName evidence="2">Rhodanese-related sulfurtransferase</fullName>
    </submittedName>
</protein>
<evidence type="ECO:0000259" key="1">
    <source>
        <dbReference type="PROSITE" id="PS50206"/>
    </source>
</evidence>
<dbReference type="SMART" id="SM00450">
    <property type="entry name" value="RHOD"/>
    <property type="match status" value="1"/>
</dbReference>
<evidence type="ECO:0000313" key="3">
    <source>
        <dbReference type="Proteomes" id="UP000186953"/>
    </source>
</evidence>
<dbReference type="InterPro" id="IPR001763">
    <property type="entry name" value="Rhodanese-like_dom"/>
</dbReference>
<dbReference type="InterPro" id="IPR052367">
    <property type="entry name" value="Thiosulfate_ST/Rhodanese-like"/>
</dbReference>
<dbReference type="Pfam" id="PF00581">
    <property type="entry name" value="Rhodanese"/>
    <property type="match status" value="1"/>
</dbReference>
<keyword evidence="3" id="KW-1185">Reference proteome</keyword>
<dbReference type="Proteomes" id="UP000186953">
    <property type="component" value="Unassembled WGS sequence"/>
</dbReference>
<keyword evidence="2" id="KW-0808">Transferase</keyword>
<evidence type="ECO:0000313" key="2">
    <source>
        <dbReference type="EMBL" id="SIQ25877.1"/>
    </source>
</evidence>
<dbReference type="InterPro" id="IPR036873">
    <property type="entry name" value="Rhodanese-like_dom_sf"/>
</dbReference>
<dbReference type="EMBL" id="FTMA01000001">
    <property type="protein sequence ID" value="SIQ25877.1"/>
    <property type="molecule type" value="Genomic_DNA"/>
</dbReference>
<name>A0A1N6RAP6_9FLAO</name>
<organism evidence="2 3">
    <name type="scientific">Maribacter ulvicola</name>
    <dbReference type="NCBI Taxonomy" id="228959"/>
    <lineage>
        <taxon>Bacteria</taxon>
        <taxon>Pseudomonadati</taxon>
        <taxon>Bacteroidota</taxon>
        <taxon>Flavobacteriia</taxon>
        <taxon>Flavobacteriales</taxon>
        <taxon>Flavobacteriaceae</taxon>
        <taxon>Maribacter</taxon>
    </lineage>
</organism>
<dbReference type="GO" id="GO:0016740">
    <property type="term" value="F:transferase activity"/>
    <property type="evidence" value="ECO:0007669"/>
    <property type="project" value="UniProtKB-KW"/>
</dbReference>
<dbReference type="PANTHER" id="PTHR45431:SF3">
    <property type="entry name" value="RHODANESE-LIKE DOMAIN-CONTAINING PROTEIN 15, CHLOROPLASTIC"/>
    <property type="match status" value="1"/>
</dbReference>
<dbReference type="CDD" id="cd00158">
    <property type="entry name" value="RHOD"/>
    <property type="match status" value="1"/>
</dbReference>
<sequence length="116" mass="13271">MRILLVVLLLISVQFTIGQIVSRPITEFTGFNEFTEVLLDVRTSVEFKAGCIDGAVNIDWLSNQFNERVRYLDKNKKIYVYCKKGGRSIKSQKRLAELGFKNVVNLEGGYDAFLMK</sequence>
<proteinExistence type="predicted"/>
<dbReference type="STRING" id="228959.SAMN05421797_1011205"/>
<dbReference type="OrthoDB" id="9808735at2"/>
<dbReference type="SUPFAM" id="SSF52821">
    <property type="entry name" value="Rhodanese/Cell cycle control phosphatase"/>
    <property type="match status" value="1"/>
</dbReference>
<reference evidence="3" key="1">
    <citation type="submission" date="2017-01" db="EMBL/GenBank/DDBJ databases">
        <authorList>
            <person name="Varghese N."/>
            <person name="Submissions S."/>
        </authorList>
    </citation>
    <scope>NUCLEOTIDE SEQUENCE [LARGE SCALE GENOMIC DNA]</scope>
    <source>
        <strain evidence="3">DSM 15366</strain>
    </source>
</reference>
<dbReference type="AlphaFoldDB" id="A0A1N6RAP6"/>
<feature type="domain" description="Rhodanese" evidence="1">
    <location>
        <begin position="32"/>
        <end position="116"/>
    </location>
</feature>
<dbReference type="PROSITE" id="PS50206">
    <property type="entry name" value="RHODANESE_3"/>
    <property type="match status" value="1"/>
</dbReference>
<accession>A0A1N6RAP6</accession>
<dbReference type="PANTHER" id="PTHR45431">
    <property type="entry name" value="RHODANESE-LIKE DOMAIN-CONTAINING PROTEIN 15, CHLOROPLASTIC"/>
    <property type="match status" value="1"/>
</dbReference>
<dbReference type="RefSeq" id="WP_076547354.1">
    <property type="nucleotide sequence ID" value="NZ_FTMA01000001.1"/>
</dbReference>
<gene>
    <name evidence="2" type="ORF">SAMN05421797_1011205</name>
</gene>
<dbReference type="Gene3D" id="3.40.250.10">
    <property type="entry name" value="Rhodanese-like domain"/>
    <property type="match status" value="1"/>
</dbReference>